<sequence>MSDSRHWKEPLTMAQLLEELENDSTPDFPTDIIIFPPENANENCDTDEDSGAEDDVVPNNLPGVQLRAPAEIEVDVVGDDDADSDDDLPLAPACFLFGLVASGTTLRPPVNLPGTESPLFCQHPCSNKMSSPKIRPVEKQKRSFFKSLSFNMRKLPRLKKSVSVESALCSSMSSVVLEEIPKVNHIPVLLRFTSEESIVYDNISYLPNASNGENDLYSTPVEYRYNNMSNKHDDRLNHELLIAELTKGKNFVDRSVSLNIYDKKSGNIKCAVKKTACESASKKGDVKFEVIQEDNHAKDAKVNNSNRRNIASQSAWRGDLRGAACYDHLQSQPTSARIDNVTARVQT</sequence>
<dbReference type="Proteomes" id="UP001154078">
    <property type="component" value="Chromosome 7"/>
</dbReference>
<keyword evidence="2" id="KW-1185">Reference proteome</keyword>
<accession>A0A9P0FLW8</accession>
<evidence type="ECO:0000313" key="1">
    <source>
        <dbReference type="EMBL" id="CAH0560088.1"/>
    </source>
</evidence>
<gene>
    <name evidence="1" type="ORF">MELIAE_LOCUS9914</name>
</gene>
<evidence type="ECO:0000313" key="2">
    <source>
        <dbReference type="Proteomes" id="UP001154078"/>
    </source>
</evidence>
<protein>
    <submittedName>
        <fullName evidence="1">Uncharacterized protein</fullName>
    </submittedName>
</protein>
<name>A0A9P0FLW8_BRAAE</name>
<dbReference type="EMBL" id="OV121138">
    <property type="protein sequence ID" value="CAH0560088.1"/>
    <property type="molecule type" value="Genomic_DNA"/>
</dbReference>
<dbReference type="AlphaFoldDB" id="A0A9P0FLW8"/>
<reference evidence="1" key="1">
    <citation type="submission" date="2021-12" db="EMBL/GenBank/DDBJ databases">
        <authorList>
            <person name="King R."/>
        </authorList>
    </citation>
    <scope>NUCLEOTIDE SEQUENCE</scope>
</reference>
<organism evidence="1 2">
    <name type="scientific">Brassicogethes aeneus</name>
    <name type="common">Rape pollen beetle</name>
    <name type="synonym">Meligethes aeneus</name>
    <dbReference type="NCBI Taxonomy" id="1431903"/>
    <lineage>
        <taxon>Eukaryota</taxon>
        <taxon>Metazoa</taxon>
        <taxon>Ecdysozoa</taxon>
        <taxon>Arthropoda</taxon>
        <taxon>Hexapoda</taxon>
        <taxon>Insecta</taxon>
        <taxon>Pterygota</taxon>
        <taxon>Neoptera</taxon>
        <taxon>Endopterygota</taxon>
        <taxon>Coleoptera</taxon>
        <taxon>Polyphaga</taxon>
        <taxon>Cucujiformia</taxon>
        <taxon>Nitidulidae</taxon>
        <taxon>Meligethinae</taxon>
        <taxon>Brassicogethes</taxon>
    </lineage>
</organism>
<proteinExistence type="predicted"/>